<keyword evidence="9" id="KW-0418">Kinase</keyword>
<dbReference type="PROSITE" id="PS50011">
    <property type="entry name" value="PROTEIN_KINASE_DOM"/>
    <property type="match status" value="1"/>
</dbReference>
<evidence type="ECO:0000256" key="4">
    <source>
        <dbReference type="ARBA" id="ARBA00022553"/>
    </source>
</evidence>
<dbReference type="InterPro" id="IPR046349">
    <property type="entry name" value="C1-like_sf"/>
</dbReference>
<keyword evidence="7 15" id="KW-0547">Nucleotide-binding</keyword>
<feature type="domain" description="Phorbol-ester/DAG-type" evidence="18">
    <location>
        <begin position="620"/>
        <end position="666"/>
    </location>
</feature>
<keyword evidence="14" id="KW-0175">Coiled coil</keyword>
<feature type="compositionally biased region" description="Basic and acidic residues" evidence="16">
    <location>
        <begin position="136"/>
        <end position="146"/>
    </location>
</feature>
<evidence type="ECO:0000259" key="19">
    <source>
        <dbReference type="PROSITE" id="PS51285"/>
    </source>
</evidence>
<evidence type="ECO:0000259" key="18">
    <source>
        <dbReference type="PROSITE" id="PS50081"/>
    </source>
</evidence>
<comment type="catalytic activity">
    <reaction evidence="13">
        <text>L-seryl-[protein] + ATP = O-phospho-L-seryl-[protein] + ADP + H(+)</text>
        <dbReference type="Rhea" id="RHEA:17989"/>
        <dbReference type="Rhea" id="RHEA-COMP:9863"/>
        <dbReference type="Rhea" id="RHEA-COMP:11604"/>
        <dbReference type="ChEBI" id="CHEBI:15378"/>
        <dbReference type="ChEBI" id="CHEBI:29999"/>
        <dbReference type="ChEBI" id="CHEBI:30616"/>
        <dbReference type="ChEBI" id="CHEBI:83421"/>
        <dbReference type="ChEBI" id="CHEBI:456216"/>
        <dbReference type="EC" id="2.7.11.13"/>
    </reaction>
</comment>
<evidence type="ECO:0000256" key="13">
    <source>
        <dbReference type="ARBA" id="ARBA00047470"/>
    </source>
</evidence>
<dbReference type="GO" id="GO:0007165">
    <property type="term" value="P:signal transduction"/>
    <property type="evidence" value="ECO:0007669"/>
    <property type="project" value="InterPro"/>
</dbReference>
<comment type="catalytic activity">
    <reaction evidence="12">
        <text>L-threonyl-[protein] + ATP = O-phospho-L-threonyl-[protein] + ADP + H(+)</text>
        <dbReference type="Rhea" id="RHEA:46608"/>
        <dbReference type="Rhea" id="RHEA-COMP:11060"/>
        <dbReference type="Rhea" id="RHEA-COMP:11605"/>
        <dbReference type="ChEBI" id="CHEBI:15378"/>
        <dbReference type="ChEBI" id="CHEBI:30013"/>
        <dbReference type="ChEBI" id="CHEBI:30616"/>
        <dbReference type="ChEBI" id="CHEBI:61977"/>
        <dbReference type="ChEBI" id="CHEBI:456216"/>
        <dbReference type="EC" id="2.7.11.13"/>
    </reaction>
</comment>
<dbReference type="STRING" id="1344416.A0A139B0W7"/>
<feature type="region of interest" description="Disordered" evidence="16">
    <location>
        <begin position="497"/>
        <end position="556"/>
    </location>
</feature>
<dbReference type="Gene3D" id="1.10.510.10">
    <property type="entry name" value="Transferase(Phosphotransferase) domain 1"/>
    <property type="match status" value="1"/>
</dbReference>
<organism evidence="21 22">
    <name type="scientific">Gonapodya prolifera (strain JEL478)</name>
    <name type="common">Monoblepharis prolifera</name>
    <dbReference type="NCBI Taxonomy" id="1344416"/>
    <lineage>
        <taxon>Eukaryota</taxon>
        <taxon>Fungi</taxon>
        <taxon>Fungi incertae sedis</taxon>
        <taxon>Chytridiomycota</taxon>
        <taxon>Chytridiomycota incertae sedis</taxon>
        <taxon>Monoblepharidomycetes</taxon>
        <taxon>Monoblepharidales</taxon>
        <taxon>Gonapodyaceae</taxon>
        <taxon>Gonapodya</taxon>
    </lineage>
</organism>
<evidence type="ECO:0000256" key="3">
    <source>
        <dbReference type="ARBA" id="ARBA00022527"/>
    </source>
</evidence>
<feature type="compositionally biased region" description="Gly residues" evidence="16">
    <location>
        <begin position="216"/>
        <end position="225"/>
    </location>
</feature>
<dbReference type="InterPro" id="IPR002219">
    <property type="entry name" value="PKC_DAG/PE"/>
</dbReference>
<evidence type="ECO:0000256" key="14">
    <source>
        <dbReference type="PROSITE-ProRule" id="PRU01207"/>
    </source>
</evidence>
<dbReference type="Gene3D" id="3.30.200.20">
    <property type="entry name" value="Phosphorylase Kinase, domain 1"/>
    <property type="match status" value="1"/>
</dbReference>
<dbReference type="FunFam" id="3.30.200.20:FF:000103">
    <property type="entry name" value="Protein kinase C"/>
    <property type="match status" value="1"/>
</dbReference>
<feature type="domain" description="REM-1" evidence="20">
    <location>
        <begin position="1"/>
        <end position="65"/>
    </location>
</feature>
<evidence type="ECO:0000313" key="21">
    <source>
        <dbReference type="EMBL" id="KXS22590.1"/>
    </source>
</evidence>
<dbReference type="PROSITE" id="PS50081">
    <property type="entry name" value="ZF_DAG_PE_2"/>
    <property type="match status" value="2"/>
</dbReference>
<dbReference type="PROSITE" id="PS00479">
    <property type="entry name" value="ZF_DAG_PE_1"/>
    <property type="match status" value="1"/>
</dbReference>
<evidence type="ECO:0000256" key="10">
    <source>
        <dbReference type="ARBA" id="ARBA00022833"/>
    </source>
</evidence>
<dbReference type="InterPro" id="IPR000008">
    <property type="entry name" value="C2_dom"/>
</dbReference>
<dbReference type="CDD" id="cd20823">
    <property type="entry name" value="C1_ScPKC1-like_rpt2"/>
    <property type="match status" value="1"/>
</dbReference>
<dbReference type="InterPro" id="IPR011072">
    <property type="entry name" value="HR1_rho-bd"/>
</dbReference>
<dbReference type="PROSITE" id="PS00108">
    <property type="entry name" value="PROTEIN_KINASE_ST"/>
    <property type="match status" value="1"/>
</dbReference>
<dbReference type="SMART" id="SM00742">
    <property type="entry name" value="Hr1"/>
    <property type="match status" value="2"/>
</dbReference>
<evidence type="ECO:0000313" key="22">
    <source>
        <dbReference type="Proteomes" id="UP000070544"/>
    </source>
</evidence>
<feature type="compositionally biased region" description="Low complexity" evidence="16">
    <location>
        <begin position="156"/>
        <end position="171"/>
    </location>
</feature>
<dbReference type="GO" id="GO:0106310">
    <property type="term" value="F:protein serine kinase activity"/>
    <property type="evidence" value="ECO:0007669"/>
    <property type="project" value="RHEA"/>
</dbReference>
<evidence type="ECO:0000256" key="2">
    <source>
        <dbReference type="ARBA" id="ARBA00012429"/>
    </source>
</evidence>
<feature type="compositionally biased region" description="Low complexity" evidence="16">
    <location>
        <begin position="106"/>
        <end position="125"/>
    </location>
</feature>
<dbReference type="SMART" id="SM00220">
    <property type="entry name" value="S_TKc"/>
    <property type="match status" value="1"/>
</dbReference>
<dbReference type="InterPro" id="IPR017892">
    <property type="entry name" value="Pkinase_C"/>
</dbReference>
<evidence type="ECO:0000256" key="9">
    <source>
        <dbReference type="ARBA" id="ARBA00022777"/>
    </source>
</evidence>
<dbReference type="EMBL" id="KQ965731">
    <property type="protein sequence ID" value="KXS22590.1"/>
    <property type="molecule type" value="Genomic_DNA"/>
</dbReference>
<evidence type="ECO:0000256" key="11">
    <source>
        <dbReference type="ARBA" id="ARBA00022840"/>
    </source>
</evidence>
<feature type="compositionally biased region" description="Low complexity" evidence="16">
    <location>
        <begin position="536"/>
        <end position="548"/>
    </location>
</feature>
<dbReference type="SMART" id="SM00133">
    <property type="entry name" value="S_TK_X"/>
    <property type="match status" value="1"/>
</dbReference>
<name>A0A139B0W7_GONPJ</name>
<dbReference type="FunFam" id="1.10.510.10:FF:000008">
    <property type="entry name" value="Non-specific serine/threonine protein kinase"/>
    <property type="match status" value="1"/>
</dbReference>
<sequence length="1302" mass="144215">MDDQIRTIEDKIAKERRMLQGAQLLLNSLSDRAAAALAEQNVRTSQQTIDYLENELRRLMASSGQTTSPPPPPEKSNPPMSNNGSSSPPIQGNPTTRQPHGYPNHQQQPSSYGSPPSPYSPARYPQEGRSSPPYPDPRDLSRDPNGHSRPRSAALTDSTSSTNYTSSITASEVRTNTLGHAHGSYGSFSDIPQTSASQYRVPGAGGPGQGFAPSSGGPGPGGFPQGGNPLPQKKGFWGFWTPSSGSTGGSEEPRDAAELLASLGLPEPRFPRPGEVGGPASNMMDYWRTSTPLSTPKISYKIKDIRHKEAIELKVREGAERLHTILVQARQASASGAPSGPGGASFEDSARLEEVAARLVESAGKVQMLGQALAKYRKLWTGGREPDPAEDAALPRNTLNGRLQCTVLAAINLPSRRPGSDLYAVVRVDQQERGRTRPNRRGVWADQPVVVDVERAYEVEVSVHEQGTGGVGQGGQIRGNVLGMSWFRLSDLQEELTKAGSNGGGNSPGTVRAGSASSGGSGGSAGNLAPMGDGPGPRARSRGGSQASLPRNGVQGGELESYSLQRVAEEGVVMWLEMEPGGQVLLRLNFVALAPREKGALNQEGVARRRPVKKLFAKRGHKFAPVSSYQIMKCATCGEFMMNGYKCEECKYTCHKHCADTVIAKCTSATDAEAEASGTVLKHRIPHRFNNFFNPPLGGNWCSHCGLMLAIGRSGNKKCSECGVVCHEDCEALVPSMCGLSKDDTLKIMSTIEVIEKQKAVKKQAEEARVAREEEQKRLREFEMESQEEERRRQQEDAEARRRAEANDARMRSEAEQRRMDDVERNKRENEQRSVEEQMRMAEERRREEIRRNSEMSESERRKMEEENRRKTAEQQAEARRRFEEDQRKAAEERARLAALEQARHEEETRAQRAQEEQQQRAAASQAPPHAPSKPSRPAKWRVSNDDFNFLAVLGRGAYGKVMMAEDKLSGTIYAIKVIKKAGIVDTDDFGSMRSEKSMFVLANKERFPFLVNLHSCYQTENRIYFVQEFISGGDMMWHVQHAPNGRFSEERAKFYAVEILLALEYFHRANVLYRDLKLENLLLTMQGHVKVADYGLCKENVGPDQRTNTYCGTPEYMAPEIVMNKPYGKAVDWWAYGVLLYQMLTGTSPFRGTDDEEISNAILNDDVIFPPYVNLSKEAAGLIRRLLNRDPARRLGSGPADGDEIKKHPFFRGVDFEGMIQLKYPAPFLPKVKNPKDTSNFDSEFTREQPVLTPTNNVLSARDQEEFRGFSYVSEWAMEKRQDALGKNLAPGIPPTQIPQR</sequence>
<keyword evidence="3" id="KW-0723">Serine/threonine-protein kinase</keyword>
<dbReference type="InterPro" id="IPR011009">
    <property type="entry name" value="Kinase-like_dom_sf"/>
</dbReference>
<evidence type="ECO:0000256" key="16">
    <source>
        <dbReference type="SAM" id="MobiDB-lite"/>
    </source>
</evidence>
<keyword evidence="10" id="KW-0862">Zinc</keyword>
<accession>A0A139B0W7</accession>
<dbReference type="OMA" id="QCTHLVP"/>
<feature type="domain" description="Protein kinase" evidence="17">
    <location>
        <begin position="948"/>
        <end position="1212"/>
    </location>
</feature>
<feature type="domain" description="AGC-kinase C-terminal" evidence="19">
    <location>
        <begin position="1213"/>
        <end position="1283"/>
    </location>
</feature>
<keyword evidence="8" id="KW-0863">Zinc-finger</keyword>
<dbReference type="SUPFAM" id="SSF46585">
    <property type="entry name" value="HR1 repeat"/>
    <property type="match status" value="1"/>
</dbReference>
<dbReference type="Pfam" id="PF00433">
    <property type="entry name" value="Pkinase_C"/>
    <property type="match status" value="1"/>
</dbReference>
<feature type="compositionally biased region" description="Basic and acidic residues" evidence="16">
    <location>
        <begin position="780"/>
        <end position="919"/>
    </location>
</feature>
<dbReference type="GO" id="GO:0004697">
    <property type="term" value="F:diacylglycerol-dependent serine/threonine kinase activity"/>
    <property type="evidence" value="ECO:0007669"/>
    <property type="project" value="UniProtKB-EC"/>
</dbReference>
<evidence type="ECO:0000256" key="6">
    <source>
        <dbReference type="ARBA" id="ARBA00022723"/>
    </source>
</evidence>
<evidence type="ECO:0000259" key="17">
    <source>
        <dbReference type="PROSITE" id="PS50011"/>
    </source>
</evidence>
<feature type="compositionally biased region" description="Low complexity" evidence="16">
    <location>
        <begin position="77"/>
        <end position="89"/>
    </location>
</feature>
<dbReference type="Pfam" id="PF00069">
    <property type="entry name" value="Pkinase"/>
    <property type="match status" value="1"/>
</dbReference>
<keyword evidence="22" id="KW-1185">Reference proteome</keyword>
<dbReference type="Gene3D" id="1.10.287.160">
    <property type="entry name" value="HR1 repeat"/>
    <property type="match status" value="2"/>
</dbReference>
<dbReference type="GO" id="GO:0008270">
    <property type="term" value="F:zinc ion binding"/>
    <property type="evidence" value="ECO:0007669"/>
    <property type="project" value="UniProtKB-KW"/>
</dbReference>
<keyword evidence="6" id="KW-0479">Metal-binding</keyword>
<dbReference type="OrthoDB" id="63267at2759"/>
<feature type="region of interest" description="Disordered" evidence="16">
    <location>
        <begin position="780"/>
        <end position="941"/>
    </location>
</feature>
<dbReference type="SUPFAM" id="SSF49562">
    <property type="entry name" value="C2 domain (Calcium/lipid-binding domain, CaLB)"/>
    <property type="match status" value="1"/>
</dbReference>
<dbReference type="InterPro" id="IPR035892">
    <property type="entry name" value="C2_domain_sf"/>
</dbReference>
<dbReference type="EC" id="2.7.11.13" evidence="2"/>
<evidence type="ECO:0000256" key="12">
    <source>
        <dbReference type="ARBA" id="ARBA00047272"/>
    </source>
</evidence>
<dbReference type="Pfam" id="PF00168">
    <property type="entry name" value="C2"/>
    <property type="match status" value="1"/>
</dbReference>
<protein>
    <recommendedName>
        <fullName evidence="2">protein kinase C</fullName>
        <ecNumber evidence="2">2.7.11.13</ecNumber>
    </recommendedName>
</protein>
<dbReference type="InterPro" id="IPR008271">
    <property type="entry name" value="Ser/Thr_kinase_AS"/>
</dbReference>
<dbReference type="PROSITE" id="PS51285">
    <property type="entry name" value="AGC_KINASE_CTER"/>
    <property type="match status" value="1"/>
</dbReference>
<comment type="similarity">
    <text evidence="1">Belongs to the protein kinase superfamily. AGC Ser/Thr protein kinase family. PKC subfamily.</text>
</comment>
<dbReference type="PROSITE" id="PS00107">
    <property type="entry name" value="PROTEIN_KINASE_ATP"/>
    <property type="match status" value="1"/>
</dbReference>
<dbReference type="InterPro" id="IPR036274">
    <property type="entry name" value="HR1_rpt_sf"/>
</dbReference>
<reference evidence="21 22" key="1">
    <citation type="journal article" date="2015" name="Genome Biol. Evol.">
        <title>Phylogenomic analyses indicate that early fungi evolved digesting cell walls of algal ancestors of land plants.</title>
        <authorList>
            <person name="Chang Y."/>
            <person name="Wang S."/>
            <person name="Sekimoto S."/>
            <person name="Aerts A.L."/>
            <person name="Choi C."/>
            <person name="Clum A."/>
            <person name="LaButti K.M."/>
            <person name="Lindquist E.A."/>
            <person name="Yee Ngan C."/>
            <person name="Ohm R.A."/>
            <person name="Salamov A.A."/>
            <person name="Grigoriev I.V."/>
            <person name="Spatafora J.W."/>
            <person name="Berbee M.L."/>
        </authorList>
    </citation>
    <scope>NUCLEOTIDE SEQUENCE [LARGE SCALE GENOMIC DNA]</scope>
    <source>
        <strain evidence="21 22">JEL478</strain>
    </source>
</reference>
<evidence type="ECO:0000259" key="20">
    <source>
        <dbReference type="PROSITE" id="PS51860"/>
    </source>
</evidence>
<dbReference type="Gene3D" id="3.30.60.20">
    <property type="match status" value="2"/>
</dbReference>
<dbReference type="Pfam" id="PF02185">
    <property type="entry name" value="HR1"/>
    <property type="match status" value="1"/>
</dbReference>
<dbReference type="SMART" id="SM00109">
    <property type="entry name" value="C1"/>
    <property type="match status" value="2"/>
</dbReference>
<keyword evidence="11 15" id="KW-0067">ATP-binding</keyword>
<feature type="region of interest" description="Disordered" evidence="16">
    <location>
        <begin position="57"/>
        <end position="235"/>
    </location>
</feature>
<dbReference type="Proteomes" id="UP000070544">
    <property type="component" value="Unassembled WGS sequence"/>
</dbReference>
<dbReference type="SUPFAM" id="SSF56112">
    <property type="entry name" value="Protein kinase-like (PK-like)"/>
    <property type="match status" value="1"/>
</dbReference>
<dbReference type="PROSITE" id="PS51860">
    <property type="entry name" value="REM_1"/>
    <property type="match status" value="1"/>
</dbReference>
<keyword evidence="4" id="KW-0597">Phosphoprotein</keyword>
<proteinExistence type="inferred from homology"/>
<evidence type="ECO:0000256" key="7">
    <source>
        <dbReference type="ARBA" id="ARBA00022741"/>
    </source>
</evidence>
<evidence type="ECO:0000256" key="15">
    <source>
        <dbReference type="PROSITE-ProRule" id="PRU10141"/>
    </source>
</evidence>
<evidence type="ECO:0000256" key="8">
    <source>
        <dbReference type="ARBA" id="ARBA00022771"/>
    </source>
</evidence>
<gene>
    <name evidence="21" type="ORF">M427DRAFT_130235</name>
</gene>
<dbReference type="CDD" id="cd20822">
    <property type="entry name" value="C1_ScPKC1-like_rpt1"/>
    <property type="match status" value="1"/>
</dbReference>
<evidence type="ECO:0000256" key="5">
    <source>
        <dbReference type="ARBA" id="ARBA00022679"/>
    </source>
</evidence>
<feature type="compositionally biased region" description="Polar residues" evidence="16">
    <location>
        <begin position="186"/>
        <end position="198"/>
    </location>
</feature>
<dbReference type="InterPro" id="IPR000719">
    <property type="entry name" value="Prot_kinase_dom"/>
</dbReference>
<evidence type="ECO:0000256" key="1">
    <source>
        <dbReference type="ARBA" id="ARBA00005490"/>
    </source>
</evidence>
<dbReference type="SUPFAM" id="SSF57889">
    <property type="entry name" value="Cysteine-rich domain"/>
    <property type="match status" value="2"/>
</dbReference>
<dbReference type="PANTHER" id="PTHR24351">
    <property type="entry name" value="RIBOSOMAL PROTEIN S6 KINASE"/>
    <property type="match status" value="1"/>
</dbReference>
<keyword evidence="5" id="KW-0808">Transferase</keyword>
<feature type="binding site" evidence="15">
    <location>
        <position position="981"/>
    </location>
    <ligand>
        <name>ATP</name>
        <dbReference type="ChEBI" id="CHEBI:30616"/>
    </ligand>
</feature>
<dbReference type="GO" id="GO:0005524">
    <property type="term" value="F:ATP binding"/>
    <property type="evidence" value="ECO:0007669"/>
    <property type="project" value="UniProtKB-UniRule"/>
</dbReference>
<dbReference type="InterPro" id="IPR000961">
    <property type="entry name" value="AGC-kinase_C"/>
</dbReference>
<dbReference type="InterPro" id="IPR017441">
    <property type="entry name" value="Protein_kinase_ATP_BS"/>
</dbReference>
<feature type="domain" description="Phorbol-ester/DAG-type" evidence="18">
    <location>
        <begin position="686"/>
        <end position="738"/>
    </location>
</feature>
<dbReference type="Pfam" id="PF00130">
    <property type="entry name" value="C1_1"/>
    <property type="match status" value="2"/>
</dbReference>